<feature type="transmembrane region" description="Helical" evidence="7">
    <location>
        <begin position="78"/>
        <end position="98"/>
    </location>
</feature>
<keyword evidence="6" id="KW-0807">Transducer</keyword>
<evidence type="ECO:0000256" key="3">
    <source>
        <dbReference type="ARBA" id="ARBA00023040"/>
    </source>
</evidence>
<keyword evidence="9" id="KW-1185">Reference proteome</keyword>
<keyword evidence="5" id="KW-0325">Glycoprotein</keyword>
<keyword evidence="7" id="KW-1133">Transmembrane helix</keyword>
<feature type="transmembrane region" description="Helical" evidence="7">
    <location>
        <begin position="118"/>
        <end position="141"/>
    </location>
</feature>
<evidence type="ECO:0000313" key="8">
    <source>
        <dbReference type="EMBL" id="CAG2210459.1"/>
    </source>
</evidence>
<dbReference type="Proteomes" id="UP000683360">
    <property type="component" value="Unassembled WGS sequence"/>
</dbReference>
<dbReference type="AlphaFoldDB" id="A0A8S3RUL1"/>
<protein>
    <recommendedName>
        <fullName evidence="10">G-protein coupled receptors family 1 profile domain-containing protein</fullName>
    </recommendedName>
</protein>
<dbReference type="SUPFAM" id="SSF81321">
    <property type="entry name" value="Family A G protein-coupled receptor-like"/>
    <property type="match status" value="1"/>
</dbReference>
<evidence type="ECO:0000256" key="4">
    <source>
        <dbReference type="ARBA" id="ARBA00023170"/>
    </source>
</evidence>
<dbReference type="Gene3D" id="1.20.1070.10">
    <property type="entry name" value="Rhodopsin 7-helix transmembrane proteins"/>
    <property type="match status" value="1"/>
</dbReference>
<dbReference type="EMBL" id="CAJPWZ010001232">
    <property type="protein sequence ID" value="CAG2210459.1"/>
    <property type="molecule type" value="Genomic_DNA"/>
</dbReference>
<organism evidence="8 9">
    <name type="scientific">Mytilus edulis</name>
    <name type="common">Blue mussel</name>
    <dbReference type="NCBI Taxonomy" id="6550"/>
    <lineage>
        <taxon>Eukaryota</taxon>
        <taxon>Metazoa</taxon>
        <taxon>Spiralia</taxon>
        <taxon>Lophotrochozoa</taxon>
        <taxon>Mollusca</taxon>
        <taxon>Bivalvia</taxon>
        <taxon>Autobranchia</taxon>
        <taxon>Pteriomorphia</taxon>
        <taxon>Mytilida</taxon>
        <taxon>Mytiloidea</taxon>
        <taxon>Mytilidae</taxon>
        <taxon>Mytilinae</taxon>
        <taxon>Mytilus</taxon>
    </lineage>
</organism>
<evidence type="ECO:0000256" key="5">
    <source>
        <dbReference type="ARBA" id="ARBA00023180"/>
    </source>
</evidence>
<sequence>MRRHNAIYLRIVFAADNVDNVADTDTSLEAAKVDDAVTILLTTLSSVTIVVHISYIVRYLVVRSFNFGTSDIFDKNKFLIIGVSMFTVLILSLSGSILSPRAEFKHICRPPFVYEDSLYIFIIILPVTIISVLLLTLSILTSFRIWKLYFKGTIAPFRVFVTKEQGTQKALCDNRQGDDKVEAISIQDIKIHRVQFNANDSSEKEISCRILWGKDHDVFNCLHGMTSQTTKKQSQFDNTYSFNQGVTPNCMPEVQETLHRNSEVEKNGSITKENRKINKTNMPSKTCTCTTSSDVESSTASTSHTHMIKTREIRAFLTTIIIAFQTIALTGTFVASYWIEMFSSVELTLQTRLLLTIPFLINSFSNPFIYAWRILEIRQELRRLFRKTTL</sequence>
<evidence type="ECO:0000256" key="7">
    <source>
        <dbReference type="SAM" id="Phobius"/>
    </source>
</evidence>
<evidence type="ECO:0000313" key="9">
    <source>
        <dbReference type="Proteomes" id="UP000683360"/>
    </source>
</evidence>
<evidence type="ECO:0008006" key="10">
    <source>
        <dbReference type="Google" id="ProtNLM"/>
    </source>
</evidence>
<keyword evidence="7" id="KW-0812">Transmembrane</keyword>
<comment type="caution">
    <text evidence="8">The sequence shown here is derived from an EMBL/GenBank/DDBJ whole genome shotgun (WGS) entry which is preliminary data.</text>
</comment>
<proteinExistence type="predicted"/>
<gene>
    <name evidence="8" type="ORF">MEDL_24534</name>
</gene>
<reference evidence="8" key="1">
    <citation type="submission" date="2021-03" db="EMBL/GenBank/DDBJ databases">
        <authorList>
            <person name="Bekaert M."/>
        </authorList>
    </citation>
    <scope>NUCLEOTIDE SEQUENCE</scope>
</reference>
<comment type="subcellular location">
    <subcellularLocation>
        <location evidence="1">Cell membrane</location>
        <topology evidence="1">Multi-pass membrane protein</topology>
    </subcellularLocation>
</comment>
<feature type="transmembrane region" description="Helical" evidence="7">
    <location>
        <begin position="36"/>
        <end position="57"/>
    </location>
</feature>
<keyword evidence="2" id="KW-1003">Cell membrane</keyword>
<keyword evidence="7" id="KW-0472">Membrane</keyword>
<keyword evidence="4" id="KW-0675">Receptor</keyword>
<evidence type="ECO:0000256" key="6">
    <source>
        <dbReference type="ARBA" id="ARBA00023224"/>
    </source>
</evidence>
<keyword evidence="3" id="KW-0297">G-protein coupled receptor</keyword>
<accession>A0A8S3RUL1</accession>
<dbReference type="GO" id="GO:0004930">
    <property type="term" value="F:G protein-coupled receptor activity"/>
    <property type="evidence" value="ECO:0007669"/>
    <property type="project" value="UniProtKB-KW"/>
</dbReference>
<dbReference type="OrthoDB" id="6088042at2759"/>
<feature type="transmembrane region" description="Helical" evidence="7">
    <location>
        <begin position="351"/>
        <end position="375"/>
    </location>
</feature>
<name>A0A8S3RUL1_MYTED</name>
<dbReference type="PANTHER" id="PTHR24246">
    <property type="entry name" value="OLFACTORY RECEPTOR AND ADENOSINE RECEPTOR"/>
    <property type="match status" value="1"/>
</dbReference>
<dbReference type="GO" id="GO:0005886">
    <property type="term" value="C:plasma membrane"/>
    <property type="evidence" value="ECO:0007669"/>
    <property type="project" value="UniProtKB-SubCell"/>
</dbReference>
<evidence type="ECO:0000256" key="1">
    <source>
        <dbReference type="ARBA" id="ARBA00004651"/>
    </source>
</evidence>
<feature type="transmembrane region" description="Helical" evidence="7">
    <location>
        <begin position="315"/>
        <end position="339"/>
    </location>
</feature>
<evidence type="ECO:0000256" key="2">
    <source>
        <dbReference type="ARBA" id="ARBA00022475"/>
    </source>
</evidence>
<dbReference type="PANTHER" id="PTHR24246:SF27">
    <property type="entry name" value="ADENOSINE RECEPTOR, ISOFORM A"/>
    <property type="match status" value="1"/>
</dbReference>